<reference evidence="2 3" key="1">
    <citation type="submission" date="2009-01" db="EMBL/GenBank/DDBJ databases">
        <authorList>
            <person name="Fulton L."/>
            <person name="Clifton S."/>
            <person name="Fulton B."/>
            <person name="Xu J."/>
            <person name="Minx P."/>
            <person name="Pepin K.H."/>
            <person name="Johnson M."/>
            <person name="Bhonagiri V."/>
            <person name="Nash W.E."/>
            <person name="Mardis E.R."/>
            <person name="Wilson R.K."/>
        </authorList>
    </citation>
    <scope>NUCLEOTIDE SEQUENCE [LARGE SCALE GENOMIC DNA]</scope>
    <source>
        <strain evidence="2 3">DSM 5476</strain>
    </source>
</reference>
<protein>
    <submittedName>
        <fullName evidence="2">Uncharacterized protein</fullName>
    </submittedName>
</protein>
<accession>C0EEM1</accession>
<reference evidence="2 3" key="2">
    <citation type="submission" date="2009-02" db="EMBL/GenBank/DDBJ databases">
        <title>Draft genome sequence of Clostridium methylpentosum (DSM 5476).</title>
        <authorList>
            <person name="Sudarsanam P."/>
            <person name="Ley R."/>
            <person name="Guruge J."/>
            <person name="Turnbaugh P.J."/>
            <person name="Mahowald M."/>
            <person name="Liep D."/>
            <person name="Gordon J."/>
        </authorList>
    </citation>
    <scope>NUCLEOTIDE SEQUENCE [LARGE SCALE GENOMIC DNA]</scope>
    <source>
        <strain evidence="2 3">DSM 5476</strain>
    </source>
</reference>
<dbReference type="Proteomes" id="UP000003340">
    <property type="component" value="Unassembled WGS sequence"/>
</dbReference>
<feature type="transmembrane region" description="Helical" evidence="1">
    <location>
        <begin position="64"/>
        <end position="82"/>
    </location>
</feature>
<dbReference type="HOGENOM" id="CLU_2536699_0_0_9"/>
<comment type="caution">
    <text evidence="2">The sequence shown here is derived from an EMBL/GenBank/DDBJ whole genome shotgun (WGS) entry which is preliminary data.</text>
</comment>
<evidence type="ECO:0000313" key="3">
    <source>
        <dbReference type="Proteomes" id="UP000003340"/>
    </source>
</evidence>
<evidence type="ECO:0000256" key="1">
    <source>
        <dbReference type="SAM" id="Phobius"/>
    </source>
</evidence>
<evidence type="ECO:0000313" key="2">
    <source>
        <dbReference type="EMBL" id="EEG30069.1"/>
    </source>
</evidence>
<sequence>MACHRAKFLYVVVNRIELHNAKAARKKSRQLQKGKTAFPPQFVCIFVSEFCCTLLCLRNILISNICVLICLLNISIIFGTLYY</sequence>
<proteinExistence type="predicted"/>
<dbReference type="AlphaFoldDB" id="C0EEM1"/>
<keyword evidence="3" id="KW-1185">Reference proteome</keyword>
<keyword evidence="1" id="KW-0812">Transmembrane</keyword>
<keyword evidence="1" id="KW-0472">Membrane</keyword>
<organism evidence="2 3">
    <name type="scientific">[Clostridium] methylpentosum DSM 5476</name>
    <dbReference type="NCBI Taxonomy" id="537013"/>
    <lineage>
        <taxon>Bacteria</taxon>
        <taxon>Bacillati</taxon>
        <taxon>Bacillota</taxon>
        <taxon>Clostridia</taxon>
        <taxon>Eubacteriales</taxon>
        <taxon>Oscillospiraceae</taxon>
        <taxon>Oscillospiraceae incertae sedis</taxon>
    </lineage>
</organism>
<dbReference type="EMBL" id="ACEC01000076">
    <property type="protein sequence ID" value="EEG30069.1"/>
    <property type="molecule type" value="Genomic_DNA"/>
</dbReference>
<keyword evidence="1" id="KW-1133">Transmembrane helix</keyword>
<gene>
    <name evidence="2" type="ORF">CLOSTMETH_02310</name>
</gene>
<name>C0EEM1_9FIRM</name>